<keyword evidence="3" id="KW-1185">Reference proteome</keyword>
<organism evidence="2 3">
    <name type="scientific">Marinibactrum halimedae</name>
    <dbReference type="NCBI Taxonomy" id="1444977"/>
    <lineage>
        <taxon>Bacteria</taxon>
        <taxon>Pseudomonadati</taxon>
        <taxon>Pseudomonadota</taxon>
        <taxon>Gammaproteobacteria</taxon>
        <taxon>Cellvibrionales</taxon>
        <taxon>Cellvibrionaceae</taxon>
        <taxon>Marinibactrum</taxon>
    </lineage>
</organism>
<dbReference type="EMBL" id="BSPD01000091">
    <property type="protein sequence ID" value="GLS27839.1"/>
    <property type="molecule type" value="Genomic_DNA"/>
</dbReference>
<dbReference type="RefSeq" id="WP_232595208.1">
    <property type="nucleotide sequence ID" value="NZ_BSPD01000091.1"/>
</dbReference>
<evidence type="ECO:0008006" key="4">
    <source>
        <dbReference type="Google" id="ProtNLM"/>
    </source>
</evidence>
<feature type="compositionally biased region" description="Low complexity" evidence="1">
    <location>
        <begin position="699"/>
        <end position="708"/>
    </location>
</feature>
<dbReference type="Proteomes" id="UP001156870">
    <property type="component" value="Unassembled WGS sequence"/>
</dbReference>
<evidence type="ECO:0000313" key="3">
    <source>
        <dbReference type="Proteomes" id="UP001156870"/>
    </source>
</evidence>
<sequence>MPLPVPNLDDRRFDDLVAEAKARLAAHLPELTQVSPGDPIHTVIDLFAWLTETLLYRANLIPERQRRIFLNLLQIPLRPALPGQGVVCIDASPSSAQLPPLVEAGTQLRAGKQPLTVLGEVQPTPLTLQVLIKQALSTDELRALGMTLNDLHEQYGLRRGETPQPYLPKRLVVGRDTIDLSQALDTSVYLAAIAPKQLDDHIAALRDNVAGIRINIALAPADDLIAADTVVADAVADSVNPQDALPRILVWELVSQLPNQDGSLGVRHFPLEVISDTSMGGRQVGVVRLRLPNNSGLFADFANADPMFDGTKAFPPALDDAVRAQRVVFWLRLRCPQEPTLQLSYLGINGIDVAAQGQRVDRMLGVGTGQPDQVMALPDGNVDPATLVLEVEDHGSWVPWRAVDVLANQGEHAQVYQLNRETGLVYFGDGQHSGKRPPVGAGIRIATYRYGGGAHTNLAVGTIKELVEGHSRHKLRHDLPLQGGRDGETVQQAEQRIPTFLTHRNRAVTVDDFIFITLNNPVNTVARTEVIPGFLPGITLDSARFEVPGTVSVFVLPPAERAMGNTPKPTKGLLKDVFDYLSVRTLVGTELYVLSPLYQPIAVSVMVQVKDPQTEQMTLNAVQHALVEYLWLLAPGGREGQGWPMGHSVRPQELLTQVAKVDGVLSVNGLALFSKETLSITDLSTKDALTKSKSKSKSASKPPAKSLTTARGVPVKTVWRTVSNPQGLALAPYELPDLQGVRVAIGNVGDALKLPAELNDVDEAGSAIAVPVIPEVC</sequence>
<accession>A0AA37T6T2</accession>
<proteinExistence type="predicted"/>
<evidence type="ECO:0000256" key="1">
    <source>
        <dbReference type="SAM" id="MobiDB-lite"/>
    </source>
</evidence>
<feature type="region of interest" description="Disordered" evidence="1">
    <location>
        <begin position="689"/>
        <end position="709"/>
    </location>
</feature>
<name>A0AA37T6T2_9GAMM</name>
<dbReference type="AlphaFoldDB" id="A0AA37T6T2"/>
<evidence type="ECO:0000313" key="2">
    <source>
        <dbReference type="EMBL" id="GLS27839.1"/>
    </source>
</evidence>
<gene>
    <name evidence="2" type="ORF">GCM10007877_35580</name>
</gene>
<reference evidence="2 3" key="1">
    <citation type="journal article" date="2014" name="Int. J. Syst. Evol. Microbiol.">
        <title>Complete genome sequence of Corynebacterium casei LMG S-19264T (=DSM 44701T), isolated from a smear-ripened cheese.</title>
        <authorList>
            <consortium name="US DOE Joint Genome Institute (JGI-PGF)"/>
            <person name="Walter F."/>
            <person name="Albersmeier A."/>
            <person name="Kalinowski J."/>
            <person name="Ruckert C."/>
        </authorList>
    </citation>
    <scope>NUCLEOTIDE SEQUENCE [LARGE SCALE GENOMIC DNA]</scope>
    <source>
        <strain evidence="2 3">NBRC 110095</strain>
    </source>
</reference>
<protein>
    <recommendedName>
        <fullName evidence="4">Baseplate assembly protein</fullName>
    </recommendedName>
</protein>
<comment type="caution">
    <text evidence="2">The sequence shown here is derived from an EMBL/GenBank/DDBJ whole genome shotgun (WGS) entry which is preliminary data.</text>
</comment>